<feature type="transmembrane region" description="Helical" evidence="1">
    <location>
        <begin position="89"/>
        <end position="109"/>
    </location>
</feature>
<keyword evidence="2" id="KW-0732">Signal</keyword>
<proteinExistence type="predicted"/>
<dbReference type="AlphaFoldDB" id="A0A7S4ED67"/>
<accession>A0A7S4ED67</accession>
<evidence type="ECO:0000256" key="2">
    <source>
        <dbReference type="SAM" id="SignalP"/>
    </source>
</evidence>
<dbReference type="Proteomes" id="UP000789595">
    <property type="component" value="Unassembled WGS sequence"/>
</dbReference>
<keyword evidence="5" id="KW-1185">Reference proteome</keyword>
<dbReference type="EMBL" id="CAKKNE010000003">
    <property type="protein sequence ID" value="CAH0370794.1"/>
    <property type="molecule type" value="Genomic_DNA"/>
</dbReference>
<keyword evidence="1" id="KW-0812">Transmembrane</keyword>
<feature type="signal peptide" evidence="2">
    <location>
        <begin position="1"/>
        <end position="18"/>
    </location>
</feature>
<dbReference type="OrthoDB" id="10595343at2759"/>
<evidence type="ECO:0000313" key="5">
    <source>
        <dbReference type="Proteomes" id="UP000789595"/>
    </source>
</evidence>
<keyword evidence="1" id="KW-0472">Membrane</keyword>
<keyword evidence="1" id="KW-1133">Transmembrane helix</keyword>
<sequence length="117" mass="12345">MWHNVMRALLPLFIVTHALLPPRAHMRRVVAPSANPFDEILDALDSMVGVSPLSEADMKSGLTSEELAARAAAKAEDAPPADALEKPSVSIFFALLGLFPVAIMVAGLANGAKPFGL</sequence>
<dbReference type="EMBL" id="HBIW01024790">
    <property type="protein sequence ID" value="CAE0705940.1"/>
    <property type="molecule type" value="Transcribed_RNA"/>
</dbReference>
<organism evidence="3">
    <name type="scientific">Pelagomonas calceolata</name>
    <dbReference type="NCBI Taxonomy" id="35677"/>
    <lineage>
        <taxon>Eukaryota</taxon>
        <taxon>Sar</taxon>
        <taxon>Stramenopiles</taxon>
        <taxon>Ochrophyta</taxon>
        <taxon>Pelagophyceae</taxon>
        <taxon>Pelagomonadales</taxon>
        <taxon>Pelagomonadaceae</taxon>
        <taxon>Pelagomonas</taxon>
    </lineage>
</organism>
<reference evidence="4" key="2">
    <citation type="submission" date="2021-11" db="EMBL/GenBank/DDBJ databases">
        <authorList>
            <consortium name="Genoscope - CEA"/>
            <person name="William W."/>
        </authorList>
    </citation>
    <scope>NUCLEOTIDE SEQUENCE</scope>
</reference>
<protein>
    <submittedName>
        <fullName evidence="3">Uncharacterized protein</fullName>
    </submittedName>
</protein>
<reference evidence="3" key="1">
    <citation type="submission" date="2021-01" db="EMBL/GenBank/DDBJ databases">
        <authorList>
            <person name="Corre E."/>
            <person name="Pelletier E."/>
            <person name="Niang G."/>
            <person name="Scheremetjew M."/>
            <person name="Finn R."/>
            <person name="Kale V."/>
            <person name="Holt S."/>
            <person name="Cochrane G."/>
            <person name="Meng A."/>
            <person name="Brown T."/>
            <person name="Cohen L."/>
        </authorList>
    </citation>
    <scope>NUCLEOTIDE SEQUENCE</scope>
    <source>
        <strain evidence="3">CCMP1756</strain>
    </source>
</reference>
<evidence type="ECO:0000256" key="1">
    <source>
        <dbReference type="SAM" id="Phobius"/>
    </source>
</evidence>
<evidence type="ECO:0000313" key="4">
    <source>
        <dbReference type="EMBL" id="CAH0370794.1"/>
    </source>
</evidence>
<feature type="chain" id="PRO_5036212428" evidence="2">
    <location>
        <begin position="19"/>
        <end position="117"/>
    </location>
</feature>
<gene>
    <name evidence="3" type="ORF">PCAL00307_LOCUS21390</name>
    <name evidence="4" type="ORF">PECAL_3P07020</name>
</gene>
<evidence type="ECO:0000313" key="3">
    <source>
        <dbReference type="EMBL" id="CAE0705940.1"/>
    </source>
</evidence>
<name>A0A7S4ED67_9STRA</name>